<evidence type="ECO:0000256" key="1">
    <source>
        <dbReference type="ARBA" id="ARBA00022898"/>
    </source>
</evidence>
<dbReference type="PANTHER" id="PTHR10146">
    <property type="entry name" value="PROLINE SYNTHETASE CO-TRANSCRIBED BACTERIAL HOMOLOG PROTEIN"/>
    <property type="match status" value="1"/>
</dbReference>
<dbReference type="GO" id="GO:0030170">
    <property type="term" value="F:pyridoxal phosphate binding"/>
    <property type="evidence" value="ECO:0007669"/>
    <property type="project" value="UniProtKB-UniRule"/>
</dbReference>
<dbReference type="Pfam" id="PF01168">
    <property type="entry name" value="Ala_racemase_N"/>
    <property type="match status" value="1"/>
</dbReference>
<dbReference type="InterPro" id="IPR001608">
    <property type="entry name" value="Ala_racemase_N"/>
</dbReference>
<dbReference type="STRING" id="65357.A0A024GCZ5"/>
<organism evidence="6 7">
    <name type="scientific">Albugo candida</name>
    <dbReference type="NCBI Taxonomy" id="65357"/>
    <lineage>
        <taxon>Eukaryota</taxon>
        <taxon>Sar</taxon>
        <taxon>Stramenopiles</taxon>
        <taxon>Oomycota</taxon>
        <taxon>Peronosporomycetes</taxon>
        <taxon>Albuginales</taxon>
        <taxon>Albuginaceae</taxon>
        <taxon>Albugo</taxon>
    </lineage>
</organism>
<feature type="modified residue" description="N6-(pyridoxal phosphate)lysine" evidence="2 3">
    <location>
        <position position="37"/>
    </location>
</feature>
<evidence type="ECO:0000256" key="4">
    <source>
        <dbReference type="RuleBase" id="RU004514"/>
    </source>
</evidence>
<keyword evidence="1 2" id="KW-0663">Pyridoxal phosphate</keyword>
<evidence type="ECO:0000256" key="3">
    <source>
        <dbReference type="PIRSR" id="PIRSR004848-1"/>
    </source>
</evidence>
<proteinExistence type="inferred from homology"/>
<dbReference type="FunFam" id="3.20.20.10:FF:000007">
    <property type="entry name" value="Pyridoxal phosphate homeostasis protein"/>
    <property type="match status" value="1"/>
</dbReference>
<reference evidence="6 7" key="1">
    <citation type="submission" date="2012-05" db="EMBL/GenBank/DDBJ databases">
        <title>Recombination and specialization in a pathogen metapopulation.</title>
        <authorList>
            <person name="Gardiner A."/>
            <person name="Kemen E."/>
            <person name="Schultz-Larsen T."/>
            <person name="MacLean D."/>
            <person name="Van Oosterhout C."/>
            <person name="Jones J.D.G."/>
        </authorList>
    </citation>
    <scope>NUCLEOTIDE SEQUENCE [LARGE SCALE GENOMIC DNA]</scope>
    <source>
        <strain evidence="6 7">Ac Nc2</strain>
    </source>
</reference>
<dbReference type="InterPro" id="IPR011078">
    <property type="entry name" value="PyrdxlP_homeostasis"/>
</dbReference>
<comment type="similarity">
    <text evidence="2 4">Belongs to the pyridoxal phosphate-binding protein YggS/PROSC family.</text>
</comment>
<accession>A0A024GCZ5</accession>
<dbReference type="SUPFAM" id="SSF51419">
    <property type="entry name" value="PLP-binding barrel"/>
    <property type="match status" value="1"/>
</dbReference>
<dbReference type="NCBIfam" id="TIGR00044">
    <property type="entry name" value="YggS family pyridoxal phosphate-dependent enzyme"/>
    <property type="match status" value="1"/>
</dbReference>
<dbReference type="HAMAP" id="MF_02087">
    <property type="entry name" value="PLP_homeostasis"/>
    <property type="match status" value="1"/>
</dbReference>
<dbReference type="Proteomes" id="UP000053237">
    <property type="component" value="Unassembled WGS sequence"/>
</dbReference>
<dbReference type="OrthoDB" id="10264196at2759"/>
<sequence>MSGANIARNLDAVRKTVADALAKRVNKQTCTLVAVSKTKPIEDLQAAYDHHQRHFGENYIQELIQKASELPKDIFWHYIGHVQSNKAKLLVREVSNLYLIETVDSVKIANALNKASEEFRKPTNPLHILIQVNTSHEVHKNGVNSVEECVHLAQHIIALCPYLSFKGLMTIGKQGEGASDCFDELQKCRSILAEKLGLEEQQLELSMGMSSDFEKAIAHGSTLIRIGSTIFGARIYKSEQ</sequence>
<dbReference type="PANTHER" id="PTHR10146:SF14">
    <property type="entry name" value="PYRIDOXAL PHOSPHATE HOMEOSTASIS PROTEIN"/>
    <property type="match status" value="1"/>
</dbReference>
<protein>
    <recommendedName>
        <fullName evidence="2">Pyridoxal phosphate homeostasis protein</fullName>
        <shortName evidence="2">PLP homeostasis protein</shortName>
    </recommendedName>
</protein>
<dbReference type="CDD" id="cd06822">
    <property type="entry name" value="PLPDE_III_YBL036c_euk"/>
    <property type="match status" value="1"/>
</dbReference>
<dbReference type="Gene3D" id="3.20.20.10">
    <property type="entry name" value="Alanine racemase"/>
    <property type="match status" value="1"/>
</dbReference>
<dbReference type="InParanoid" id="A0A024GCZ5"/>
<evidence type="ECO:0000256" key="2">
    <source>
        <dbReference type="HAMAP-Rule" id="MF_03225"/>
    </source>
</evidence>
<dbReference type="EMBL" id="CAIX01000064">
    <property type="protein sequence ID" value="CCI44207.1"/>
    <property type="molecule type" value="Genomic_DNA"/>
</dbReference>
<dbReference type="InterPro" id="IPR029066">
    <property type="entry name" value="PLP-binding_barrel"/>
</dbReference>
<dbReference type="PIRSF" id="PIRSF004848">
    <property type="entry name" value="YBL036c_PLPDEIII"/>
    <property type="match status" value="1"/>
</dbReference>
<dbReference type="AlphaFoldDB" id="A0A024GCZ5"/>
<evidence type="ECO:0000313" key="6">
    <source>
        <dbReference type="EMBL" id="CCI44207.1"/>
    </source>
</evidence>
<keyword evidence="7" id="KW-1185">Reference proteome</keyword>
<gene>
    <name evidence="6" type="ORF">BN9_049910</name>
</gene>
<comment type="function">
    <text evidence="2">Pyridoxal 5'-phosphate (PLP)-binding protein, which may be involved in intracellular homeostatic regulation of pyridoxal 5'-phosphate (PLP), the active form of vitamin B6.</text>
</comment>
<name>A0A024GCZ5_9STRA</name>
<comment type="cofactor">
    <cofactor evidence="3">
        <name>pyridoxal 5'-phosphate</name>
        <dbReference type="ChEBI" id="CHEBI:597326"/>
    </cofactor>
</comment>
<evidence type="ECO:0000313" key="7">
    <source>
        <dbReference type="Proteomes" id="UP000053237"/>
    </source>
</evidence>
<evidence type="ECO:0000259" key="5">
    <source>
        <dbReference type="Pfam" id="PF01168"/>
    </source>
</evidence>
<feature type="domain" description="Alanine racemase N-terminal" evidence="5">
    <location>
        <begin position="10"/>
        <end position="234"/>
    </location>
</feature>
<comment type="caution">
    <text evidence="6">The sequence shown here is derived from an EMBL/GenBank/DDBJ whole genome shotgun (WGS) entry which is preliminary data.</text>
</comment>
<dbReference type="FunCoup" id="A0A024GCZ5">
    <property type="interactions" value="249"/>
</dbReference>